<evidence type="ECO:0000256" key="2">
    <source>
        <dbReference type="ARBA" id="ARBA00023002"/>
    </source>
</evidence>
<keyword evidence="4" id="KW-1185">Reference proteome</keyword>
<dbReference type="InterPro" id="IPR011032">
    <property type="entry name" value="GroES-like_sf"/>
</dbReference>
<reference evidence="3 4" key="1">
    <citation type="submission" date="2014-06" db="EMBL/GenBank/DDBJ databases">
        <authorList>
            <person name="Swart Estienne"/>
        </authorList>
    </citation>
    <scope>NUCLEOTIDE SEQUENCE [LARGE SCALE GENOMIC DNA]</scope>
    <source>
        <strain evidence="3 4">130c</strain>
    </source>
</reference>
<dbReference type="SUPFAM" id="SSF51735">
    <property type="entry name" value="NAD(P)-binding Rossmann-fold domains"/>
    <property type="match status" value="1"/>
</dbReference>
<dbReference type="GO" id="GO:0016651">
    <property type="term" value="F:oxidoreductase activity, acting on NAD(P)H"/>
    <property type="evidence" value="ECO:0007669"/>
    <property type="project" value="TreeGrafter"/>
</dbReference>
<keyword evidence="2" id="KW-0560">Oxidoreductase</keyword>
<proteinExistence type="predicted"/>
<dbReference type="EMBL" id="CCKQ01019375">
    <property type="protein sequence ID" value="CDW91391.1"/>
    <property type="molecule type" value="Genomic_DNA"/>
</dbReference>
<dbReference type="InParanoid" id="A0A078BB32"/>
<dbReference type="OrthoDB" id="7482721at2759"/>
<dbReference type="InterPro" id="IPR036291">
    <property type="entry name" value="NAD(P)-bd_dom_sf"/>
</dbReference>
<evidence type="ECO:0000313" key="3">
    <source>
        <dbReference type="EMBL" id="CDW91391.1"/>
    </source>
</evidence>
<protein>
    <submittedName>
        <fullName evidence="3">Zinc-binding dehydrogenase family protein</fullName>
    </submittedName>
</protein>
<keyword evidence="1" id="KW-0521">NADP</keyword>
<dbReference type="Gene3D" id="3.90.180.10">
    <property type="entry name" value="Medium-chain alcohol dehydrogenases, catalytic domain"/>
    <property type="match status" value="1"/>
</dbReference>
<sequence length="282" mass="31970">MFRAQKEEGFVIGGEGSGFIRQIGEGVEQGLMGRLVSFTQGGWARYAIKDINEVIIFQDQPSFDLRKSANAYVNPLTACGLIDFAKNHNAKAVVILDASSQLAKQMIRFSRLQGIETVNIVRKEEQVKDLVENYGAKYVLNQQSSTFFLDLESYLKETNATILLECIVGNIPGDILAKMPPKSLMVAYGILSNIRLSFDSFDLIKNDKCIQSFFLYRWLNSLEPEIKKQWFERVADDLQNNKCQIFGTKIVKQIALEEWREAIDESEKVASQGKYIIKCARN</sequence>
<accession>A0A078BB32</accession>
<gene>
    <name evidence="3" type="primary">Contig5937.g6361</name>
    <name evidence="3" type="ORF">STYLEM_20546</name>
</gene>
<evidence type="ECO:0000256" key="1">
    <source>
        <dbReference type="ARBA" id="ARBA00022857"/>
    </source>
</evidence>
<dbReference type="SUPFAM" id="SSF50129">
    <property type="entry name" value="GroES-like"/>
    <property type="match status" value="1"/>
</dbReference>
<dbReference type="GO" id="GO:0070402">
    <property type="term" value="F:NADPH binding"/>
    <property type="evidence" value="ECO:0007669"/>
    <property type="project" value="TreeGrafter"/>
</dbReference>
<dbReference type="AlphaFoldDB" id="A0A078BB32"/>
<evidence type="ECO:0000313" key="4">
    <source>
        <dbReference type="Proteomes" id="UP000039865"/>
    </source>
</evidence>
<dbReference type="PANTHER" id="PTHR48106:SF18">
    <property type="entry name" value="QUINONE OXIDOREDUCTASE PIG3"/>
    <property type="match status" value="1"/>
</dbReference>
<dbReference type="Gene3D" id="3.40.50.720">
    <property type="entry name" value="NAD(P)-binding Rossmann-like Domain"/>
    <property type="match status" value="1"/>
</dbReference>
<name>A0A078BB32_STYLE</name>
<dbReference type="PANTHER" id="PTHR48106">
    <property type="entry name" value="QUINONE OXIDOREDUCTASE PIG3-RELATED"/>
    <property type="match status" value="1"/>
</dbReference>
<organism evidence="3 4">
    <name type="scientific">Stylonychia lemnae</name>
    <name type="common">Ciliate</name>
    <dbReference type="NCBI Taxonomy" id="5949"/>
    <lineage>
        <taxon>Eukaryota</taxon>
        <taxon>Sar</taxon>
        <taxon>Alveolata</taxon>
        <taxon>Ciliophora</taxon>
        <taxon>Intramacronucleata</taxon>
        <taxon>Spirotrichea</taxon>
        <taxon>Stichotrichia</taxon>
        <taxon>Sporadotrichida</taxon>
        <taxon>Oxytrichidae</taxon>
        <taxon>Stylonychinae</taxon>
        <taxon>Stylonychia</taxon>
    </lineage>
</organism>
<dbReference type="Proteomes" id="UP000039865">
    <property type="component" value="Unassembled WGS sequence"/>
</dbReference>